<dbReference type="AlphaFoldDB" id="A0A6J6I631"/>
<dbReference type="EMBL" id="CAEZVB010000030">
    <property type="protein sequence ID" value="CAB4620836.1"/>
    <property type="molecule type" value="Genomic_DNA"/>
</dbReference>
<feature type="transmembrane region" description="Helical" evidence="1">
    <location>
        <begin position="26"/>
        <end position="43"/>
    </location>
</feature>
<protein>
    <submittedName>
        <fullName evidence="2">Unannotated protein</fullName>
    </submittedName>
</protein>
<dbReference type="EMBL" id="CAFBMO010000087">
    <property type="protein sequence ID" value="CAB4917289.1"/>
    <property type="molecule type" value="Genomic_DNA"/>
</dbReference>
<reference evidence="2" key="1">
    <citation type="submission" date="2020-05" db="EMBL/GenBank/DDBJ databases">
        <authorList>
            <person name="Chiriac C."/>
            <person name="Salcher M."/>
            <person name="Ghai R."/>
            <person name="Kavagutti S V."/>
        </authorList>
    </citation>
    <scope>NUCLEOTIDE SEQUENCE</scope>
</reference>
<keyword evidence="1" id="KW-1133">Transmembrane helix</keyword>
<accession>A0A6J6I631</accession>
<evidence type="ECO:0000256" key="1">
    <source>
        <dbReference type="SAM" id="Phobius"/>
    </source>
</evidence>
<feature type="transmembrane region" description="Helical" evidence="1">
    <location>
        <begin position="55"/>
        <end position="73"/>
    </location>
</feature>
<evidence type="ECO:0000313" key="2">
    <source>
        <dbReference type="EMBL" id="CAB4620836.1"/>
    </source>
</evidence>
<keyword evidence="1" id="KW-0472">Membrane</keyword>
<sequence length="191" mass="20259">MLTPYSSQYNEPVSATIHRTTGALRLLRAAALTSAMLILTAVAHTQAHGDLPSTGSLLVLTPLVFALSALLLGRQRGYSMVIAFSIGTQALLHVLLTVGAGHGSHHASLMPSVSMILAHAGAAVVIAIALAHADALLHRWMEIVRTALFSHFSLALPVRPAGARWFTQSPTLLVLQDLDHAIHRRGPPSVI</sequence>
<gene>
    <name evidence="2" type="ORF">UFOPK1908_00772</name>
    <name evidence="3" type="ORF">UFOPK3576_01495</name>
</gene>
<feature type="transmembrane region" description="Helical" evidence="1">
    <location>
        <begin position="112"/>
        <end position="131"/>
    </location>
</feature>
<keyword evidence="1" id="KW-0812">Transmembrane</keyword>
<name>A0A6J6I631_9ZZZZ</name>
<evidence type="ECO:0000313" key="3">
    <source>
        <dbReference type="EMBL" id="CAB4917289.1"/>
    </source>
</evidence>
<proteinExistence type="predicted"/>
<organism evidence="2">
    <name type="scientific">freshwater metagenome</name>
    <dbReference type="NCBI Taxonomy" id="449393"/>
    <lineage>
        <taxon>unclassified sequences</taxon>
        <taxon>metagenomes</taxon>
        <taxon>ecological metagenomes</taxon>
    </lineage>
</organism>
<feature type="transmembrane region" description="Helical" evidence="1">
    <location>
        <begin position="80"/>
        <end position="100"/>
    </location>
</feature>